<dbReference type="GeneID" id="55998582"/>
<feature type="transmembrane region" description="Helical" evidence="1">
    <location>
        <begin position="48"/>
        <end position="69"/>
    </location>
</feature>
<feature type="transmembrane region" description="Helical" evidence="1">
    <location>
        <begin position="445"/>
        <end position="468"/>
    </location>
</feature>
<dbReference type="RefSeq" id="XP_035350105.1">
    <property type="nucleotide sequence ID" value="XM_035494212.1"/>
</dbReference>
<gene>
    <name evidence="2" type="ORF">TRUGW13939_11103</name>
</gene>
<keyword evidence="1" id="KW-1133">Transmembrane helix</keyword>
<organism evidence="2 3">
    <name type="scientific">Talaromyces rugulosus</name>
    <name type="common">Penicillium rugulosum</name>
    <dbReference type="NCBI Taxonomy" id="121627"/>
    <lineage>
        <taxon>Eukaryota</taxon>
        <taxon>Fungi</taxon>
        <taxon>Dikarya</taxon>
        <taxon>Ascomycota</taxon>
        <taxon>Pezizomycotina</taxon>
        <taxon>Eurotiomycetes</taxon>
        <taxon>Eurotiomycetidae</taxon>
        <taxon>Eurotiales</taxon>
        <taxon>Trichocomaceae</taxon>
        <taxon>Talaromyces</taxon>
        <taxon>Talaromyces sect. Islandici</taxon>
    </lineage>
</organism>
<dbReference type="EMBL" id="CP055903">
    <property type="protein sequence ID" value="QKX63931.1"/>
    <property type="molecule type" value="Genomic_DNA"/>
</dbReference>
<proteinExistence type="predicted"/>
<protein>
    <submittedName>
        <fullName evidence="2">Uncharacterized protein</fullName>
    </submittedName>
</protein>
<evidence type="ECO:0000256" key="1">
    <source>
        <dbReference type="SAM" id="Phobius"/>
    </source>
</evidence>
<keyword evidence="1" id="KW-0472">Membrane</keyword>
<feature type="transmembrane region" description="Helical" evidence="1">
    <location>
        <begin position="281"/>
        <end position="303"/>
    </location>
</feature>
<keyword evidence="3" id="KW-1185">Reference proteome</keyword>
<feature type="transmembrane region" description="Helical" evidence="1">
    <location>
        <begin position="89"/>
        <end position="108"/>
    </location>
</feature>
<keyword evidence="1" id="KW-0812">Transmembrane</keyword>
<sequence length="586" mass="63229">MKDPTSLFPTENSSGDAEKELLVKQRSVSSSEDGTTYDIATTTRSACIVAVSTGAILALLCFVTGIYIFATNGKTLVAPWSISSAGQEALVLAVNAVLTLCIDGMMLVHSVSLRWALYRDGRLEYNTNIRLFTSLKSSGPNKWYINALALFCLVLSYGSSSILLLDNQEIDTNVEWSEVVSGQTRLAVNATALVALALGLAGQAAIAVWCLTLSSSKLIVPTWSSNPLNTTLAAMQNAKLTHRPGRCMLSVHQRHEPSNQAVYPAAKQGNILQAQRGTVQYILTLLWTLAIFAIAWPIAVAAVSMRIGNASAYGQAATKEPSVSCWRFGFDWNEDSSACFRNYVTLSLSPSANTHNPNAGTFSYGAQAVLCLLLVCAIQAGQTIALHCAELLVNLSRDEATWRKAYSNNSETTKKRETAAAAAAPGGAQLRTNPFSANVSSWESIVLFIAKAVMHWIIGRSVLPSIGLEDNGESYYSPYQNGLQFDMVYSRLIIFAVLAILLAVFATYLALQKTRGCQPATFGHLQTLADLVDDWETDHNGRLWWGDKTLCGEADSDGQTRHAGTSCDRALLSPIYAGAAYSGMNT</sequence>
<feature type="transmembrane region" description="Helical" evidence="1">
    <location>
        <begin position="488"/>
        <end position="511"/>
    </location>
</feature>
<dbReference type="AlphaFoldDB" id="A0A7H8RDZ0"/>
<feature type="transmembrane region" description="Helical" evidence="1">
    <location>
        <begin position="186"/>
        <end position="209"/>
    </location>
</feature>
<dbReference type="Proteomes" id="UP000509510">
    <property type="component" value="Chromosome VI"/>
</dbReference>
<name>A0A7H8RDZ0_TALRU</name>
<evidence type="ECO:0000313" key="2">
    <source>
        <dbReference type="EMBL" id="QKX63931.1"/>
    </source>
</evidence>
<dbReference type="KEGG" id="trg:TRUGW13939_11103"/>
<dbReference type="OrthoDB" id="2688021at2759"/>
<feature type="transmembrane region" description="Helical" evidence="1">
    <location>
        <begin position="143"/>
        <end position="165"/>
    </location>
</feature>
<evidence type="ECO:0000313" key="3">
    <source>
        <dbReference type="Proteomes" id="UP000509510"/>
    </source>
</evidence>
<reference evidence="3" key="1">
    <citation type="submission" date="2020-06" db="EMBL/GenBank/DDBJ databases">
        <title>A chromosome-scale genome assembly of Talaromyces rugulosus W13939.</title>
        <authorList>
            <person name="Wang B."/>
            <person name="Guo L."/>
            <person name="Ye K."/>
            <person name="Wang L."/>
        </authorList>
    </citation>
    <scope>NUCLEOTIDE SEQUENCE [LARGE SCALE GENOMIC DNA]</scope>
    <source>
        <strain evidence="3">W13939</strain>
    </source>
</reference>
<accession>A0A7H8RDZ0</accession>